<feature type="compositionally biased region" description="Polar residues" evidence="1">
    <location>
        <begin position="29"/>
        <end position="44"/>
    </location>
</feature>
<feature type="region of interest" description="Disordered" evidence="1">
    <location>
        <begin position="18"/>
        <end position="44"/>
    </location>
</feature>
<feature type="chain" id="PRO_5044196782" evidence="2">
    <location>
        <begin position="20"/>
        <end position="114"/>
    </location>
</feature>
<dbReference type="AlphaFoldDB" id="A0AB34J422"/>
<protein>
    <submittedName>
        <fullName evidence="3">Uncharacterized protein</fullName>
    </submittedName>
</protein>
<dbReference type="EMBL" id="JBGBPQ010000013">
    <property type="protein sequence ID" value="KAL1512139.1"/>
    <property type="molecule type" value="Genomic_DNA"/>
</dbReference>
<evidence type="ECO:0000313" key="4">
    <source>
        <dbReference type="Proteomes" id="UP001515480"/>
    </source>
</evidence>
<name>A0AB34J422_PRYPA</name>
<keyword evidence="4" id="KW-1185">Reference proteome</keyword>
<comment type="caution">
    <text evidence="3">The sequence shown here is derived from an EMBL/GenBank/DDBJ whole genome shotgun (WGS) entry which is preliminary data.</text>
</comment>
<organism evidence="3 4">
    <name type="scientific">Prymnesium parvum</name>
    <name type="common">Toxic golden alga</name>
    <dbReference type="NCBI Taxonomy" id="97485"/>
    <lineage>
        <taxon>Eukaryota</taxon>
        <taxon>Haptista</taxon>
        <taxon>Haptophyta</taxon>
        <taxon>Prymnesiophyceae</taxon>
        <taxon>Prymnesiales</taxon>
        <taxon>Prymnesiaceae</taxon>
        <taxon>Prymnesium</taxon>
    </lineage>
</organism>
<proteinExistence type="predicted"/>
<sequence>MRRALLLLLSALAGGECSAVDPRDDTHPRNVSRNARTLSSGTSPTSIYFDFDPNLTPPGTDGWSTGPKAWTVGQFGRQGDTNTGPIEGPTGSGSFFYYVDSSTAESLALLLRMS</sequence>
<reference evidence="3 4" key="1">
    <citation type="journal article" date="2024" name="Science">
        <title>Giant polyketide synthase enzymes in the biosynthesis of giant marine polyether toxins.</title>
        <authorList>
            <person name="Fallon T.R."/>
            <person name="Shende V.V."/>
            <person name="Wierzbicki I.H."/>
            <person name="Pendleton A.L."/>
            <person name="Watervoot N.F."/>
            <person name="Auber R.P."/>
            <person name="Gonzalez D.J."/>
            <person name="Wisecaver J.H."/>
            <person name="Moore B.S."/>
        </authorList>
    </citation>
    <scope>NUCLEOTIDE SEQUENCE [LARGE SCALE GENOMIC DNA]</scope>
    <source>
        <strain evidence="3 4">12B1</strain>
    </source>
</reference>
<evidence type="ECO:0000256" key="2">
    <source>
        <dbReference type="SAM" id="SignalP"/>
    </source>
</evidence>
<feature type="signal peptide" evidence="2">
    <location>
        <begin position="1"/>
        <end position="19"/>
    </location>
</feature>
<accession>A0AB34J422</accession>
<evidence type="ECO:0000256" key="1">
    <source>
        <dbReference type="SAM" id="MobiDB-lite"/>
    </source>
</evidence>
<gene>
    <name evidence="3" type="ORF">AB1Y20_005407</name>
</gene>
<keyword evidence="2" id="KW-0732">Signal</keyword>
<dbReference type="Proteomes" id="UP001515480">
    <property type="component" value="Unassembled WGS sequence"/>
</dbReference>
<evidence type="ECO:0000313" key="3">
    <source>
        <dbReference type="EMBL" id="KAL1512139.1"/>
    </source>
</evidence>